<accession>Q6E0V7</accession>
<dbReference type="GO" id="GO:0016020">
    <property type="term" value="C:membrane"/>
    <property type="evidence" value="ECO:0007669"/>
    <property type="project" value="UniProtKB-SubCell"/>
</dbReference>
<dbReference type="EC" id="7.1.1.2" evidence="2"/>
<feature type="transmembrane region" description="Helical" evidence="8">
    <location>
        <begin position="99"/>
        <end position="115"/>
    </location>
</feature>
<dbReference type="GO" id="GO:0008137">
    <property type="term" value="F:NADH dehydrogenase (ubiquinone) activity"/>
    <property type="evidence" value="ECO:0007669"/>
    <property type="project" value="UniProtKB-EC"/>
</dbReference>
<name>Q6E0V7_PARGO</name>
<keyword evidence="5 8" id="KW-0472">Membrane</keyword>
<feature type="domain" description="NADH:quinone oxidoreductase/Mrp antiporter transmembrane" evidence="9">
    <location>
        <begin position="91"/>
        <end position="358"/>
    </location>
</feature>
<feature type="transmembrane region" description="Helical" evidence="8">
    <location>
        <begin position="489"/>
        <end position="514"/>
    </location>
</feature>
<evidence type="ECO:0000256" key="1">
    <source>
        <dbReference type="ARBA" id="ARBA00004141"/>
    </source>
</evidence>
<evidence type="ECO:0000256" key="6">
    <source>
        <dbReference type="ARBA" id="ARBA00031027"/>
    </source>
</evidence>
<organism evidence="10">
    <name type="scientific">Paraspadella gotoi</name>
    <name type="common">Arrow worm</name>
    <dbReference type="NCBI Taxonomy" id="34758"/>
    <lineage>
        <taxon>Eukaryota</taxon>
        <taxon>Metazoa</taxon>
        <taxon>Spiralia</taxon>
        <taxon>Gnathifera</taxon>
        <taxon>Chaetognatha</taxon>
        <taxon>Sagittoidea</taxon>
        <taxon>Phragmophora</taxon>
        <taxon>Spadellidae</taxon>
        <taxon>Paraspadella</taxon>
    </lineage>
</organism>
<keyword evidence="3 8" id="KW-0812">Transmembrane</keyword>
<dbReference type="GO" id="GO:0015990">
    <property type="term" value="P:electron transport coupled proton transport"/>
    <property type="evidence" value="ECO:0007669"/>
    <property type="project" value="TreeGrafter"/>
</dbReference>
<evidence type="ECO:0000256" key="7">
    <source>
        <dbReference type="ARBA" id="ARBA00049551"/>
    </source>
</evidence>
<feature type="transmembrane region" description="Helical" evidence="8">
    <location>
        <begin position="392"/>
        <end position="413"/>
    </location>
</feature>
<evidence type="ECO:0000256" key="8">
    <source>
        <dbReference type="SAM" id="Phobius"/>
    </source>
</evidence>
<feature type="transmembrane region" description="Helical" evidence="8">
    <location>
        <begin position="213"/>
        <end position="234"/>
    </location>
</feature>
<geneLocation type="mitochondrion" evidence="10"/>
<evidence type="ECO:0000256" key="5">
    <source>
        <dbReference type="ARBA" id="ARBA00023136"/>
    </source>
</evidence>
<dbReference type="PANTHER" id="PTHR42829:SF2">
    <property type="entry name" value="NADH-UBIQUINONE OXIDOREDUCTASE CHAIN 5"/>
    <property type="match status" value="1"/>
</dbReference>
<protein>
    <recommendedName>
        <fullName evidence="2">NADH:ubiquinone reductase (H(+)-translocating)</fullName>
        <ecNumber evidence="2">7.1.1.2</ecNumber>
    </recommendedName>
    <alternativeName>
        <fullName evidence="6">NADH dehydrogenase subunit 5</fullName>
    </alternativeName>
</protein>
<evidence type="ECO:0000259" key="9">
    <source>
        <dbReference type="Pfam" id="PF00361"/>
    </source>
</evidence>
<dbReference type="GO" id="GO:0003954">
    <property type="term" value="F:NADH dehydrogenase activity"/>
    <property type="evidence" value="ECO:0007669"/>
    <property type="project" value="TreeGrafter"/>
</dbReference>
<dbReference type="PANTHER" id="PTHR42829">
    <property type="entry name" value="NADH-UBIQUINONE OXIDOREDUCTASE CHAIN 5"/>
    <property type="match status" value="1"/>
</dbReference>
<feature type="transmembrane region" description="Helical" evidence="8">
    <location>
        <begin position="265"/>
        <end position="290"/>
    </location>
</feature>
<gene>
    <name evidence="10" type="primary">nad5</name>
</gene>
<feature type="transmembrane region" description="Helical" evidence="8">
    <location>
        <begin position="425"/>
        <end position="444"/>
    </location>
</feature>
<dbReference type="GO" id="GO:0042773">
    <property type="term" value="P:ATP synthesis coupled electron transport"/>
    <property type="evidence" value="ECO:0007669"/>
    <property type="project" value="InterPro"/>
</dbReference>
<comment type="catalytic activity">
    <reaction evidence="7">
        <text>a ubiquinone + NADH + 5 H(+)(in) = a ubiquinol + NAD(+) + 4 H(+)(out)</text>
        <dbReference type="Rhea" id="RHEA:29091"/>
        <dbReference type="Rhea" id="RHEA-COMP:9565"/>
        <dbReference type="Rhea" id="RHEA-COMP:9566"/>
        <dbReference type="ChEBI" id="CHEBI:15378"/>
        <dbReference type="ChEBI" id="CHEBI:16389"/>
        <dbReference type="ChEBI" id="CHEBI:17976"/>
        <dbReference type="ChEBI" id="CHEBI:57540"/>
        <dbReference type="ChEBI" id="CHEBI:57945"/>
        <dbReference type="EC" id="7.1.1.2"/>
    </reaction>
</comment>
<dbReference type="Pfam" id="PF00361">
    <property type="entry name" value="Proton_antipo_M"/>
    <property type="match status" value="1"/>
</dbReference>
<dbReference type="PRINTS" id="PR01434">
    <property type="entry name" value="NADHDHGNASE5"/>
</dbReference>
<feature type="transmembrane region" description="Helical" evidence="8">
    <location>
        <begin position="187"/>
        <end position="207"/>
    </location>
</feature>
<feature type="transmembrane region" description="Helical" evidence="8">
    <location>
        <begin position="302"/>
        <end position="326"/>
    </location>
</feature>
<dbReference type="InterPro" id="IPR001750">
    <property type="entry name" value="ND/Mrp_TM"/>
</dbReference>
<evidence type="ECO:0000313" key="10">
    <source>
        <dbReference type="EMBL" id="AAT12174.1"/>
    </source>
</evidence>
<evidence type="ECO:0000256" key="3">
    <source>
        <dbReference type="ARBA" id="ARBA00022692"/>
    </source>
</evidence>
<feature type="transmembrane region" description="Helical" evidence="8">
    <location>
        <begin position="72"/>
        <end position="93"/>
    </location>
</feature>
<feature type="transmembrane region" description="Helical" evidence="8">
    <location>
        <begin position="346"/>
        <end position="371"/>
    </location>
</feature>
<dbReference type="InterPro" id="IPR003945">
    <property type="entry name" value="NU5C-like"/>
</dbReference>
<comment type="subcellular location">
    <subcellularLocation>
        <location evidence="1">Membrane</location>
        <topology evidence="1">Multi-pass membrane protein</topology>
    </subcellularLocation>
</comment>
<proteinExistence type="predicted"/>
<feature type="transmembrane region" description="Helical" evidence="8">
    <location>
        <begin position="40"/>
        <end position="60"/>
    </location>
</feature>
<keyword evidence="4 8" id="KW-1133">Transmembrane helix</keyword>
<keyword evidence="10" id="KW-0496">Mitochondrion</keyword>
<dbReference type="EMBL" id="AY619710">
    <property type="protein sequence ID" value="AAT12174.1"/>
    <property type="molecule type" value="Genomic_DNA"/>
</dbReference>
<reference evidence="10" key="1">
    <citation type="journal article" date="2004" name="Proc. Natl. Acad. Sci. U.S.A.">
        <title>The mitochondrial genome of Paraspadella gotoi is highly reduced and reveals that chaetognaths are a sister group to protostomes.</title>
        <authorList>
            <person name="Helfenbein K.G."/>
            <person name="Fourcade H.M."/>
            <person name="Vanjani R.G."/>
            <person name="Boore J.L."/>
        </authorList>
    </citation>
    <scope>NUCLEOTIDE SEQUENCE</scope>
</reference>
<evidence type="ECO:0000256" key="2">
    <source>
        <dbReference type="ARBA" id="ARBA00012944"/>
    </source>
</evidence>
<dbReference type="AlphaFoldDB" id="Q6E0V7"/>
<feature type="transmembrane region" description="Helical" evidence="8">
    <location>
        <begin position="127"/>
        <end position="149"/>
    </location>
</feature>
<evidence type="ECO:0000256" key="4">
    <source>
        <dbReference type="ARBA" id="ARBA00022989"/>
    </source>
</evidence>
<sequence length="515" mass="58541">MMNSYILVCMIIIYLMYYFQGIFSIVMFSSLKMSLISDSYSFFFFLTLTVVSSSVFLWTDYYMSNSIFLKRFMSLVILFVVSMWCLIFCPNWIFSMVGWDGLGVTSFLLVIFFKTRKALGSGLITAFTNRIGDCFFLLSIPLFFFNGWYFLNPTFFWFFVCFFLLSLTKSAQVPFSTWLPSAMAAPTPVSALVHSSTLVTAGIYLLIRYNFLNLYFLSIVGTFTMIMAGFSACSEIDVKKLVALSTLSQLGVMFVSLGLSQKKLAFYHLLTHALFKALLFMCVGIVIHNLFGSQEFREKGTLGAAGFSPIGFFIISNFALMGFPYMSGFFSKDSILEFFFYKEYSFFLMLLFLFGIGLTTMYSFYLINCALMSLFSKKPYLKVLNAKYSLKLPLSILSVGAIAGGYFLTLGFLDISIFMNYVDKILPVFCINLGLLLGMYVHSFENPPTLHTMWGLSSPAQMGSTPLEELAKLEMMDKGWFDWFSMWPLVAHFTALVYSFLSSLLMLLGILFIIL</sequence>
<feature type="transmembrane region" description="Helical" evidence="8">
    <location>
        <begin position="7"/>
        <end position="28"/>
    </location>
</feature>
<feature type="transmembrane region" description="Helical" evidence="8">
    <location>
        <begin position="241"/>
        <end position="259"/>
    </location>
</feature>